<keyword evidence="2" id="KW-1185">Reference proteome</keyword>
<dbReference type="STRING" id="4533.J3MLB5"/>
<dbReference type="AlphaFoldDB" id="J3MLB5"/>
<sequence length="89" mass="9806">MARVIAKCRTAYSSVIFPLIFHYAIRISHGAGPSLAGVLQKIFLDTTRLIAGKTNNLLEELWKYIEDGKLLKSAVLLLAAHKQIRGTVA</sequence>
<dbReference type="Gramene" id="OB07G21970.1">
    <property type="protein sequence ID" value="OB07G21970.1"/>
    <property type="gene ID" value="OB07G21970"/>
</dbReference>
<evidence type="ECO:0000313" key="2">
    <source>
        <dbReference type="Proteomes" id="UP000006038"/>
    </source>
</evidence>
<reference evidence="1" key="2">
    <citation type="submission" date="2013-04" db="UniProtKB">
        <authorList>
            <consortium name="EnsemblPlants"/>
        </authorList>
    </citation>
    <scope>IDENTIFICATION</scope>
</reference>
<evidence type="ECO:0000313" key="1">
    <source>
        <dbReference type="EnsemblPlants" id="OB07G21970.1"/>
    </source>
</evidence>
<dbReference type="Proteomes" id="UP000006038">
    <property type="component" value="Chromosome 7"/>
</dbReference>
<accession>J3MLB5</accession>
<protein>
    <submittedName>
        <fullName evidence="1">Uncharacterized protein</fullName>
    </submittedName>
</protein>
<reference evidence="1" key="1">
    <citation type="journal article" date="2013" name="Nat. Commun.">
        <title>Whole-genome sequencing of Oryza brachyantha reveals mechanisms underlying Oryza genome evolution.</title>
        <authorList>
            <person name="Chen J."/>
            <person name="Huang Q."/>
            <person name="Gao D."/>
            <person name="Wang J."/>
            <person name="Lang Y."/>
            <person name="Liu T."/>
            <person name="Li B."/>
            <person name="Bai Z."/>
            <person name="Luis Goicoechea J."/>
            <person name="Liang C."/>
            <person name="Chen C."/>
            <person name="Zhang W."/>
            <person name="Sun S."/>
            <person name="Liao Y."/>
            <person name="Zhang X."/>
            <person name="Yang L."/>
            <person name="Song C."/>
            <person name="Wang M."/>
            <person name="Shi J."/>
            <person name="Liu G."/>
            <person name="Liu J."/>
            <person name="Zhou H."/>
            <person name="Zhou W."/>
            <person name="Yu Q."/>
            <person name="An N."/>
            <person name="Chen Y."/>
            <person name="Cai Q."/>
            <person name="Wang B."/>
            <person name="Liu B."/>
            <person name="Min J."/>
            <person name="Huang Y."/>
            <person name="Wu H."/>
            <person name="Li Z."/>
            <person name="Zhang Y."/>
            <person name="Yin Y."/>
            <person name="Song W."/>
            <person name="Jiang J."/>
            <person name="Jackson S.A."/>
            <person name="Wing R.A."/>
            <person name="Wang J."/>
            <person name="Chen M."/>
        </authorList>
    </citation>
    <scope>NUCLEOTIDE SEQUENCE [LARGE SCALE GENOMIC DNA]</scope>
    <source>
        <strain evidence="1">cv. IRGC 101232</strain>
    </source>
</reference>
<proteinExistence type="predicted"/>
<name>J3MLB5_ORYBR</name>
<dbReference type="HOGENOM" id="CLU_2458389_0_0_1"/>
<organism evidence="1">
    <name type="scientific">Oryza brachyantha</name>
    <name type="common">malo sina</name>
    <dbReference type="NCBI Taxonomy" id="4533"/>
    <lineage>
        <taxon>Eukaryota</taxon>
        <taxon>Viridiplantae</taxon>
        <taxon>Streptophyta</taxon>
        <taxon>Embryophyta</taxon>
        <taxon>Tracheophyta</taxon>
        <taxon>Spermatophyta</taxon>
        <taxon>Magnoliopsida</taxon>
        <taxon>Liliopsida</taxon>
        <taxon>Poales</taxon>
        <taxon>Poaceae</taxon>
        <taxon>BOP clade</taxon>
        <taxon>Oryzoideae</taxon>
        <taxon>Oryzeae</taxon>
        <taxon>Oryzinae</taxon>
        <taxon>Oryza</taxon>
    </lineage>
</organism>
<dbReference type="EnsemblPlants" id="OB07G21970.1">
    <property type="protein sequence ID" value="OB07G21970.1"/>
    <property type="gene ID" value="OB07G21970"/>
</dbReference>